<feature type="domain" description="HTH asnC-type" evidence="5">
    <location>
        <begin position="33"/>
        <end position="93"/>
    </location>
</feature>
<name>A0ABY7K2E6_9ACTN</name>
<sequence>MPALLMPVSCNSSDPAILGALHRQRTDMARYQLDPTDNAIIEMLREDGRAPLAKIGEAVELSADAIRVRLARLTADGIVRVIGIVHPSSLGYGALGTVVIDYDGPLQDLVDELRKHPEVTFMALMFGEYNVMCEIAARDDQALQDFVNNIIRQLDHVERVECWRTLEVVKWAVQGRPPPPHTAISNPQTHVEFDELDIRLLKVLTESPRLTYRELQDRVGAPYSVVRRRAQALFRADVIVATAVVDVVTANPHIMAQICVQLGPGASQALDTLAADEQVHIIVRISGRYNALIELSCESHEHLAETIDRILHLEGIRSATSYVVTHYPILPVPWALAGHQRNGNGRHPEIGSSDASPSPSDPQKAAGRTTARAAAAVQRRVSKSAKR</sequence>
<dbReference type="PROSITE" id="PS50956">
    <property type="entry name" value="HTH_ASNC_2"/>
    <property type="match status" value="1"/>
</dbReference>
<dbReference type="EMBL" id="CP097463">
    <property type="protein sequence ID" value="WAX59020.1"/>
    <property type="molecule type" value="Genomic_DNA"/>
</dbReference>
<dbReference type="Gene3D" id="1.10.10.10">
    <property type="entry name" value="Winged helix-like DNA-binding domain superfamily/Winged helix DNA-binding domain"/>
    <property type="match status" value="2"/>
</dbReference>
<dbReference type="SUPFAM" id="SSF46785">
    <property type="entry name" value="Winged helix' DNA-binding domain"/>
    <property type="match status" value="2"/>
</dbReference>
<evidence type="ECO:0000256" key="4">
    <source>
        <dbReference type="SAM" id="MobiDB-lite"/>
    </source>
</evidence>
<evidence type="ECO:0000313" key="6">
    <source>
        <dbReference type="EMBL" id="WAX59020.1"/>
    </source>
</evidence>
<keyword evidence="1" id="KW-0805">Transcription regulation</keyword>
<reference evidence="6" key="1">
    <citation type="submission" date="2022-05" db="EMBL/GenBank/DDBJ databases">
        <title>Jatrophihabitans sp. SB3-54 whole genome sequence.</title>
        <authorList>
            <person name="Suh M.K."/>
            <person name="Eom M.K."/>
            <person name="Kim J.S."/>
            <person name="Kim H.S."/>
            <person name="Do H.E."/>
            <person name="Shin Y.K."/>
            <person name="Lee J.-S."/>
        </authorList>
    </citation>
    <scope>NUCLEOTIDE SEQUENCE</scope>
    <source>
        <strain evidence="6">SB3-54</strain>
    </source>
</reference>
<dbReference type="PANTHER" id="PTHR30154">
    <property type="entry name" value="LEUCINE-RESPONSIVE REGULATORY PROTEIN"/>
    <property type="match status" value="1"/>
</dbReference>
<dbReference type="InterPro" id="IPR019887">
    <property type="entry name" value="Tscrpt_reg_AsnC/Lrp_C"/>
</dbReference>
<evidence type="ECO:0000256" key="3">
    <source>
        <dbReference type="ARBA" id="ARBA00023163"/>
    </source>
</evidence>
<evidence type="ECO:0000313" key="7">
    <source>
        <dbReference type="Proteomes" id="UP001164693"/>
    </source>
</evidence>
<keyword evidence="7" id="KW-1185">Reference proteome</keyword>
<dbReference type="InterPro" id="IPR036390">
    <property type="entry name" value="WH_DNA-bd_sf"/>
</dbReference>
<keyword evidence="2" id="KW-0238">DNA-binding</keyword>
<dbReference type="InterPro" id="IPR019888">
    <property type="entry name" value="Tscrpt_reg_AsnC-like"/>
</dbReference>
<dbReference type="SMART" id="SM00344">
    <property type="entry name" value="HTH_ASNC"/>
    <property type="match status" value="2"/>
</dbReference>
<dbReference type="PANTHER" id="PTHR30154:SF34">
    <property type="entry name" value="TRANSCRIPTIONAL REGULATOR AZLB"/>
    <property type="match status" value="1"/>
</dbReference>
<dbReference type="InterPro" id="IPR036388">
    <property type="entry name" value="WH-like_DNA-bd_sf"/>
</dbReference>
<gene>
    <name evidence="6" type="ORF">M6B22_09745</name>
</gene>
<evidence type="ECO:0000259" key="5">
    <source>
        <dbReference type="PROSITE" id="PS50956"/>
    </source>
</evidence>
<feature type="compositionally biased region" description="Low complexity" evidence="4">
    <location>
        <begin position="352"/>
        <end position="379"/>
    </location>
</feature>
<organism evidence="6 7">
    <name type="scientific">Jatrophihabitans cynanchi</name>
    <dbReference type="NCBI Taxonomy" id="2944128"/>
    <lineage>
        <taxon>Bacteria</taxon>
        <taxon>Bacillati</taxon>
        <taxon>Actinomycetota</taxon>
        <taxon>Actinomycetes</taxon>
        <taxon>Jatrophihabitantales</taxon>
        <taxon>Jatrophihabitantaceae</taxon>
        <taxon>Jatrophihabitans</taxon>
    </lineage>
</organism>
<accession>A0ABY7K2E6</accession>
<keyword evidence="3" id="KW-0804">Transcription</keyword>
<dbReference type="Pfam" id="PF13412">
    <property type="entry name" value="HTH_24"/>
    <property type="match status" value="1"/>
</dbReference>
<dbReference type="PRINTS" id="PR00033">
    <property type="entry name" value="HTHASNC"/>
</dbReference>
<dbReference type="InterPro" id="IPR011008">
    <property type="entry name" value="Dimeric_a/b-barrel"/>
</dbReference>
<dbReference type="InterPro" id="IPR000485">
    <property type="entry name" value="AsnC-type_HTH_dom"/>
</dbReference>
<dbReference type="SUPFAM" id="SSF54909">
    <property type="entry name" value="Dimeric alpha+beta barrel"/>
    <property type="match status" value="2"/>
</dbReference>
<evidence type="ECO:0000256" key="2">
    <source>
        <dbReference type="ARBA" id="ARBA00023125"/>
    </source>
</evidence>
<dbReference type="Proteomes" id="UP001164693">
    <property type="component" value="Chromosome"/>
</dbReference>
<evidence type="ECO:0000256" key="1">
    <source>
        <dbReference type="ARBA" id="ARBA00023015"/>
    </source>
</evidence>
<feature type="region of interest" description="Disordered" evidence="4">
    <location>
        <begin position="340"/>
        <end position="387"/>
    </location>
</feature>
<dbReference type="Pfam" id="PF01037">
    <property type="entry name" value="AsnC_trans_reg"/>
    <property type="match status" value="2"/>
</dbReference>
<dbReference type="RefSeq" id="WP_269445560.1">
    <property type="nucleotide sequence ID" value="NZ_CP097463.1"/>
</dbReference>
<proteinExistence type="predicted"/>
<protein>
    <submittedName>
        <fullName evidence="6">Lrp/AsnC family transcriptional regulator</fullName>
    </submittedName>
</protein>
<dbReference type="Pfam" id="PF13404">
    <property type="entry name" value="HTH_AsnC-type"/>
    <property type="match status" value="1"/>
</dbReference>
<dbReference type="Gene3D" id="3.30.70.920">
    <property type="match status" value="2"/>
</dbReference>